<dbReference type="Gene3D" id="3.40.50.10840">
    <property type="entry name" value="Putative sugar-binding, N-terminal domain"/>
    <property type="match status" value="2"/>
</dbReference>
<dbReference type="InterPro" id="IPR037051">
    <property type="entry name" value="4-carb_acid_sugar_kinase_N_sf"/>
</dbReference>
<protein>
    <submittedName>
        <fullName evidence="2">Uncharacterized protein YgbK (DUF1537 family)</fullName>
    </submittedName>
</protein>
<keyword evidence="3" id="KW-1185">Reference proteome</keyword>
<reference evidence="2 3" key="1">
    <citation type="submission" date="2023-07" db="EMBL/GenBank/DDBJ databases">
        <title>Sorghum-associated microbial communities from plants grown in Nebraska, USA.</title>
        <authorList>
            <person name="Schachtman D."/>
        </authorList>
    </citation>
    <scope>NUCLEOTIDE SEQUENCE [LARGE SCALE GENOMIC DNA]</scope>
    <source>
        <strain evidence="2 3">BE313</strain>
    </source>
</reference>
<dbReference type="Proteomes" id="UP001180487">
    <property type="component" value="Unassembled WGS sequence"/>
</dbReference>
<gene>
    <name evidence="2" type="ORF">J2X19_001178</name>
</gene>
<evidence type="ECO:0000313" key="3">
    <source>
        <dbReference type="Proteomes" id="UP001180487"/>
    </source>
</evidence>
<dbReference type="InterPro" id="IPR010737">
    <property type="entry name" value="4-carb_acid_sugar_kinase_N"/>
</dbReference>
<dbReference type="InterPro" id="IPR042213">
    <property type="entry name" value="NBD_C_sf"/>
</dbReference>
<accession>A0ABU2C5A4</accession>
<dbReference type="SUPFAM" id="SSF142764">
    <property type="entry name" value="YgbK-like"/>
    <property type="match status" value="1"/>
</dbReference>
<comment type="caution">
    <text evidence="2">The sequence shown here is derived from an EMBL/GenBank/DDBJ whole genome shotgun (WGS) entry which is preliminary data.</text>
</comment>
<organism evidence="2 3">
    <name type="scientific">Rhodoferax ferrireducens</name>
    <dbReference type="NCBI Taxonomy" id="192843"/>
    <lineage>
        <taxon>Bacteria</taxon>
        <taxon>Pseudomonadati</taxon>
        <taxon>Pseudomonadota</taxon>
        <taxon>Betaproteobacteria</taxon>
        <taxon>Burkholderiales</taxon>
        <taxon>Comamonadaceae</taxon>
        <taxon>Rhodoferax</taxon>
    </lineage>
</organism>
<evidence type="ECO:0000313" key="2">
    <source>
        <dbReference type="EMBL" id="MDR7376520.1"/>
    </source>
</evidence>
<name>A0ABU2C5A4_9BURK</name>
<dbReference type="Gene3D" id="3.40.980.20">
    <property type="entry name" value="Four-carbon acid sugar kinase, nucleotide binding domain"/>
    <property type="match status" value="1"/>
</dbReference>
<dbReference type="Pfam" id="PF07005">
    <property type="entry name" value="SBD_N"/>
    <property type="match status" value="1"/>
</dbReference>
<dbReference type="EMBL" id="JAVDXT010000001">
    <property type="protein sequence ID" value="MDR7376520.1"/>
    <property type="molecule type" value="Genomic_DNA"/>
</dbReference>
<feature type="domain" description="Four-carbon acid sugar kinase N-terminal" evidence="1">
    <location>
        <begin position="6"/>
        <end position="133"/>
    </location>
</feature>
<dbReference type="RefSeq" id="WP_310371507.1">
    <property type="nucleotide sequence ID" value="NZ_JAVDXT010000001.1"/>
</dbReference>
<proteinExistence type="predicted"/>
<evidence type="ECO:0000259" key="1">
    <source>
        <dbReference type="Pfam" id="PF07005"/>
    </source>
</evidence>
<sequence length="343" mass="35849">MKHWRILADDLTGALDTAAAFCGAQEVPVFLQPTASDTPVQAWATDSRDLPAHALPGMLQACLPWLTQPGHGAFKKVDSLLRGNSFAEVAWLLLHGGFAGVVFAPGFPAQGRFTQHGQHWVGTPHQPGLPHNAIAVHEAFAALGVTVRMGEDFSTGGLLLPDVTTDANLARLAQHSRQAPGWLWCGSAGLAWALARQWGCAPATATAPRPGLTHIVTASRHPVLRAQLAAIRTAALHDLASPHALSAAEAQAQLQQRSQALVHALPCPDNLVVVGGDSLLALCQAAGAQSLHASASPRPGWGRAQLQGGLWHGATVYSRSGAFGAPDDLSALLASLTEKETTP</sequence>